<feature type="compositionally biased region" description="Basic and acidic residues" evidence="1">
    <location>
        <begin position="577"/>
        <end position="598"/>
    </location>
</feature>
<dbReference type="Pfam" id="PF17283">
    <property type="entry name" value="Zn_ribbon_SprT"/>
    <property type="match status" value="1"/>
</dbReference>
<feature type="domain" description="SprT-like" evidence="2">
    <location>
        <begin position="351"/>
        <end position="520"/>
    </location>
</feature>
<feature type="compositionally biased region" description="Basic and acidic residues" evidence="1">
    <location>
        <begin position="27"/>
        <end position="38"/>
    </location>
</feature>
<feature type="compositionally biased region" description="Acidic residues" evidence="1">
    <location>
        <begin position="143"/>
        <end position="153"/>
    </location>
</feature>
<name>A0A3M9XX65_9PEZI</name>
<proteinExistence type="predicted"/>
<feature type="region of interest" description="Disordered" evidence="1">
    <location>
        <begin position="112"/>
        <end position="153"/>
    </location>
</feature>
<feature type="region of interest" description="Disordered" evidence="1">
    <location>
        <begin position="176"/>
        <end position="227"/>
    </location>
</feature>
<dbReference type="Pfam" id="PF10263">
    <property type="entry name" value="SprT-like"/>
    <property type="match status" value="1"/>
</dbReference>
<feature type="compositionally biased region" description="Polar residues" evidence="1">
    <location>
        <begin position="176"/>
        <end position="192"/>
    </location>
</feature>
<evidence type="ECO:0000259" key="2">
    <source>
        <dbReference type="SMART" id="SM00731"/>
    </source>
</evidence>
<dbReference type="PANTHER" id="PTHR23099">
    <property type="entry name" value="TRANSCRIPTIONAL REGULATOR"/>
    <property type="match status" value="1"/>
</dbReference>
<evidence type="ECO:0000313" key="3">
    <source>
        <dbReference type="EMBL" id="RNJ52226.1"/>
    </source>
</evidence>
<sequence length="598" mass="66247">MAEDHLSSDDELPDLDILLERLQQRTRQAKEGLAKPDDNNSAGYTTSTKAPTLIRHGSLGQARDAFYHKFPTRNEHTVEQQTHGSRRHVNEHSSRIQNAAERYQLRNQPCSAALPVSSSQRGDDGDANNASIISLDSTIDTAGEGEDDEDDDTFYSCTSSGSYQHLMPAGLPLRVSSTSRETRAINKNQGKKASTCDAKSRELVRKHKVGSSGSRKNTPESRQNSAVHDVAGSLAHLNLGSSLTNSSQDLAFSKATITLLPPSGQNSQTLTYPRKLTALPTIPQRPSQDLFWNQDTVDEWKDECLPIKTSLLPPAQKVHEKSNIGKLKPKSQALKKGFEQSRQHLGEVFLAELDDAILQGQLRKLTKSTGGIKIVWSKKLNTTAGRANWRKEKLPDRQAGIEGSVDMSRHYASIELAEKVIDNEDRLFNVIAHEFCHLANFMISGITGNPHGKEFKTWAAQVSRTFADRGIVVTTKHSYDIDFKYVWTCTECGTGFKRHSRSINPERHRCGACKGPLQQTKPIPRKPAGNKSGYQRFVQEQMPIVKKENPGSPQKGMMLLIAQKWARRTGAAAALDSSEHQLDEAKGDKSSRLDGTVR</sequence>
<dbReference type="Proteomes" id="UP000267145">
    <property type="component" value="Unassembled WGS sequence"/>
</dbReference>
<dbReference type="InterPro" id="IPR036910">
    <property type="entry name" value="HMG_box_dom_sf"/>
</dbReference>
<dbReference type="SMART" id="SM00731">
    <property type="entry name" value="SprT"/>
    <property type="match status" value="1"/>
</dbReference>
<dbReference type="Gene3D" id="1.10.30.10">
    <property type="entry name" value="High mobility group box domain"/>
    <property type="match status" value="1"/>
</dbReference>
<dbReference type="RefSeq" id="XP_028490384.1">
    <property type="nucleotide sequence ID" value="XM_028638258.1"/>
</dbReference>
<reference evidence="3 4" key="1">
    <citation type="submission" date="2018-10" db="EMBL/GenBank/DDBJ databases">
        <title>Genome sequence of Verticillium nonalfalfae VnAa140.</title>
        <authorList>
            <person name="Stajich J.E."/>
            <person name="Kasson M.T."/>
        </authorList>
    </citation>
    <scope>NUCLEOTIDE SEQUENCE [LARGE SCALE GENOMIC DNA]</scope>
    <source>
        <strain evidence="3 4">VnAa140</strain>
    </source>
</reference>
<feature type="compositionally biased region" description="Polar residues" evidence="1">
    <location>
        <begin position="211"/>
        <end position="226"/>
    </location>
</feature>
<dbReference type="AlphaFoldDB" id="A0A3M9XX65"/>
<dbReference type="SUPFAM" id="SSF47095">
    <property type="entry name" value="HMG-box"/>
    <property type="match status" value="1"/>
</dbReference>
<organism evidence="3 4">
    <name type="scientific">Verticillium nonalfalfae</name>
    <dbReference type="NCBI Taxonomy" id="1051616"/>
    <lineage>
        <taxon>Eukaryota</taxon>
        <taxon>Fungi</taxon>
        <taxon>Dikarya</taxon>
        <taxon>Ascomycota</taxon>
        <taxon>Pezizomycotina</taxon>
        <taxon>Sordariomycetes</taxon>
        <taxon>Hypocreomycetidae</taxon>
        <taxon>Glomerellales</taxon>
        <taxon>Plectosphaerellaceae</taxon>
        <taxon>Verticillium</taxon>
    </lineage>
</organism>
<evidence type="ECO:0000256" key="1">
    <source>
        <dbReference type="SAM" id="MobiDB-lite"/>
    </source>
</evidence>
<gene>
    <name evidence="3" type="ORF">D7B24_004082</name>
</gene>
<protein>
    <recommendedName>
        <fullName evidence="2">SprT-like domain-containing protein</fullName>
    </recommendedName>
</protein>
<dbReference type="GO" id="GO:0005634">
    <property type="term" value="C:nucleus"/>
    <property type="evidence" value="ECO:0007669"/>
    <property type="project" value="TreeGrafter"/>
</dbReference>
<feature type="region of interest" description="Disordered" evidence="1">
    <location>
        <begin position="572"/>
        <end position="598"/>
    </location>
</feature>
<feature type="compositionally biased region" description="Polar residues" evidence="1">
    <location>
        <begin position="128"/>
        <end position="140"/>
    </location>
</feature>
<dbReference type="PANTHER" id="PTHR23099:SF0">
    <property type="entry name" value="GERM CELL NUCLEAR ACIDIC PROTEIN"/>
    <property type="match status" value="1"/>
</dbReference>
<dbReference type="CDD" id="cd00084">
    <property type="entry name" value="HMG-box_SF"/>
    <property type="match status" value="1"/>
</dbReference>
<keyword evidence="4" id="KW-1185">Reference proteome</keyword>
<dbReference type="EMBL" id="RBVV01000226">
    <property type="protein sequence ID" value="RNJ52226.1"/>
    <property type="molecule type" value="Genomic_DNA"/>
</dbReference>
<accession>A0A3M9XX65</accession>
<dbReference type="InterPro" id="IPR035240">
    <property type="entry name" value="SprT_Zn_ribbon"/>
</dbReference>
<dbReference type="GO" id="GO:0006950">
    <property type="term" value="P:response to stress"/>
    <property type="evidence" value="ECO:0007669"/>
    <property type="project" value="UniProtKB-ARBA"/>
</dbReference>
<dbReference type="GeneID" id="39607771"/>
<dbReference type="InterPro" id="IPR006640">
    <property type="entry name" value="SprT-like_domain"/>
</dbReference>
<feature type="region of interest" description="Disordered" evidence="1">
    <location>
        <begin position="27"/>
        <end position="47"/>
    </location>
</feature>
<feature type="region of interest" description="Disordered" evidence="1">
    <location>
        <begin position="76"/>
        <end position="95"/>
    </location>
</feature>
<evidence type="ECO:0000313" key="4">
    <source>
        <dbReference type="Proteomes" id="UP000267145"/>
    </source>
</evidence>
<comment type="caution">
    <text evidence="3">The sequence shown here is derived from an EMBL/GenBank/DDBJ whole genome shotgun (WGS) entry which is preliminary data.</text>
</comment>
<dbReference type="STRING" id="1051616.A0A3M9XX65"/>